<evidence type="ECO:0000313" key="3">
    <source>
        <dbReference type="Proteomes" id="UP000235739"/>
    </source>
</evidence>
<gene>
    <name evidence="2" type="ORF">CIK84_04000</name>
</gene>
<accession>A0A2N7S3P1</accession>
<reference evidence="2 3" key="1">
    <citation type="journal article" date="2017" name="Elife">
        <title>Extensive horizontal gene transfer in cheese-associated bacteria.</title>
        <authorList>
            <person name="Bonham K.S."/>
            <person name="Wolfe B.E."/>
            <person name="Dutton R.J."/>
        </authorList>
    </citation>
    <scope>NUCLEOTIDE SEQUENCE [LARGE SCALE GENOMIC DNA]</scope>
    <source>
        <strain evidence="2 3">JB182</strain>
    </source>
</reference>
<evidence type="ECO:0000313" key="2">
    <source>
        <dbReference type="EMBL" id="PMQ20761.1"/>
    </source>
</evidence>
<comment type="caution">
    <text evidence="2">The sequence shown here is derived from an EMBL/GenBank/DDBJ whole genome shotgun (WGS) entry which is preliminary data.</text>
</comment>
<dbReference type="EMBL" id="PNQX01000001">
    <property type="protein sequence ID" value="PMQ20761.1"/>
    <property type="molecule type" value="Genomic_DNA"/>
</dbReference>
<sequence>MTDGHSPADGAKGPAQKHHLELSAEDQLKYFTEQRRRAAVPMQKNIDFPPQTDHSETGEKQE</sequence>
<proteinExistence type="predicted"/>
<feature type="region of interest" description="Disordered" evidence="1">
    <location>
        <begin position="1"/>
        <end position="62"/>
    </location>
</feature>
<organism evidence="2 3">
    <name type="scientific">Glutamicibacter arilaitensis</name>
    <dbReference type="NCBI Taxonomy" id="256701"/>
    <lineage>
        <taxon>Bacteria</taxon>
        <taxon>Bacillati</taxon>
        <taxon>Actinomycetota</taxon>
        <taxon>Actinomycetes</taxon>
        <taxon>Micrococcales</taxon>
        <taxon>Micrococcaceae</taxon>
        <taxon>Glutamicibacter</taxon>
    </lineage>
</organism>
<name>A0A2N7S3P1_9MICC</name>
<dbReference type="AlphaFoldDB" id="A0A2N7S3P1"/>
<protein>
    <submittedName>
        <fullName evidence="2">Uncharacterized protein</fullName>
    </submittedName>
</protein>
<evidence type="ECO:0000256" key="1">
    <source>
        <dbReference type="SAM" id="MobiDB-lite"/>
    </source>
</evidence>
<feature type="compositionally biased region" description="Basic and acidic residues" evidence="1">
    <location>
        <begin position="53"/>
        <end position="62"/>
    </location>
</feature>
<feature type="compositionally biased region" description="Basic and acidic residues" evidence="1">
    <location>
        <begin position="18"/>
        <end position="36"/>
    </location>
</feature>
<dbReference type="Proteomes" id="UP000235739">
    <property type="component" value="Unassembled WGS sequence"/>
</dbReference>
<dbReference type="RefSeq" id="WP_102597541.1">
    <property type="nucleotide sequence ID" value="NZ_JABUYH010000001.1"/>
</dbReference>